<dbReference type="PANTHER" id="PTHR44942:SF4">
    <property type="entry name" value="METHYLTRANSFERASE TYPE 11 DOMAIN-CONTAINING PROTEIN"/>
    <property type="match status" value="1"/>
</dbReference>
<dbReference type="RefSeq" id="WP_122191545.1">
    <property type="nucleotide sequence ID" value="NZ_RFFH01000021.1"/>
</dbReference>
<keyword evidence="3 5" id="KW-0808">Transferase</keyword>
<keyword evidence="2 5" id="KW-0489">Methyltransferase</keyword>
<dbReference type="SUPFAM" id="SSF53335">
    <property type="entry name" value="S-adenosyl-L-methionine-dependent methyltransferases"/>
    <property type="match status" value="1"/>
</dbReference>
<evidence type="ECO:0000256" key="3">
    <source>
        <dbReference type="ARBA" id="ARBA00022679"/>
    </source>
</evidence>
<evidence type="ECO:0000256" key="1">
    <source>
        <dbReference type="ARBA" id="ARBA00008361"/>
    </source>
</evidence>
<dbReference type="InterPro" id="IPR020596">
    <property type="entry name" value="rRNA_Ade_Mease_Trfase_CS"/>
</dbReference>
<organism evidence="5 6">
    <name type="scientific">Nocardia stercoris</name>
    <dbReference type="NCBI Taxonomy" id="2483361"/>
    <lineage>
        <taxon>Bacteria</taxon>
        <taxon>Bacillati</taxon>
        <taxon>Actinomycetota</taxon>
        <taxon>Actinomycetes</taxon>
        <taxon>Mycobacteriales</taxon>
        <taxon>Nocardiaceae</taxon>
        <taxon>Nocardia</taxon>
    </lineage>
</organism>
<dbReference type="InterPro" id="IPR051052">
    <property type="entry name" value="Diverse_substrate_MTase"/>
</dbReference>
<evidence type="ECO:0000259" key="4">
    <source>
        <dbReference type="Pfam" id="PF08241"/>
    </source>
</evidence>
<dbReference type="InterPro" id="IPR013216">
    <property type="entry name" value="Methyltransf_11"/>
</dbReference>
<dbReference type="Pfam" id="PF08241">
    <property type="entry name" value="Methyltransf_11"/>
    <property type="match status" value="1"/>
</dbReference>
<evidence type="ECO:0000313" key="5">
    <source>
        <dbReference type="EMBL" id="RMI28471.1"/>
    </source>
</evidence>
<dbReference type="GO" id="GO:0000179">
    <property type="term" value="F:rRNA (adenine-N6,N6-)-dimethyltransferase activity"/>
    <property type="evidence" value="ECO:0007669"/>
    <property type="project" value="InterPro"/>
</dbReference>
<dbReference type="InterPro" id="IPR029063">
    <property type="entry name" value="SAM-dependent_MTases_sf"/>
</dbReference>
<reference evidence="5 6" key="1">
    <citation type="submission" date="2018-10" db="EMBL/GenBank/DDBJ databases">
        <title>Isolation from cow dung.</title>
        <authorList>
            <person name="Ling L."/>
        </authorList>
    </citation>
    <scope>NUCLEOTIDE SEQUENCE [LARGE SCALE GENOMIC DNA]</scope>
    <source>
        <strain evidence="5 6">NEAU-LL90</strain>
    </source>
</reference>
<feature type="domain" description="Methyltransferase type 11" evidence="4">
    <location>
        <begin position="50"/>
        <end position="139"/>
    </location>
</feature>
<dbReference type="EMBL" id="RFFH01000021">
    <property type="protein sequence ID" value="RMI28471.1"/>
    <property type="molecule type" value="Genomic_DNA"/>
</dbReference>
<dbReference type="Gene3D" id="3.40.50.150">
    <property type="entry name" value="Vaccinia Virus protein VP39"/>
    <property type="match status" value="1"/>
</dbReference>
<proteinExistence type="inferred from homology"/>
<evidence type="ECO:0000313" key="6">
    <source>
        <dbReference type="Proteomes" id="UP000279275"/>
    </source>
</evidence>
<accession>A0A3M2KTN7</accession>
<dbReference type="PANTHER" id="PTHR44942">
    <property type="entry name" value="METHYLTRANSF_11 DOMAIN-CONTAINING PROTEIN"/>
    <property type="match status" value="1"/>
</dbReference>
<dbReference type="AlphaFoldDB" id="A0A3M2KTN7"/>
<dbReference type="PROSITE" id="PS01131">
    <property type="entry name" value="RRNA_A_DIMETH"/>
    <property type="match status" value="1"/>
</dbReference>
<evidence type="ECO:0000256" key="2">
    <source>
        <dbReference type="ARBA" id="ARBA00022603"/>
    </source>
</evidence>
<protein>
    <submittedName>
        <fullName evidence="5">Class I SAM-dependent methyltransferase</fullName>
    </submittedName>
</protein>
<dbReference type="CDD" id="cd02440">
    <property type="entry name" value="AdoMet_MTases"/>
    <property type="match status" value="1"/>
</dbReference>
<name>A0A3M2KTN7_9NOCA</name>
<gene>
    <name evidence="5" type="ORF">EBN03_30080</name>
</gene>
<comment type="caution">
    <text evidence="5">The sequence shown here is derived from an EMBL/GenBank/DDBJ whole genome shotgun (WGS) entry which is preliminary data.</text>
</comment>
<comment type="similarity">
    <text evidence="1">Belongs to the methyltransferase superfamily.</text>
</comment>
<dbReference type="Proteomes" id="UP000279275">
    <property type="component" value="Unassembled WGS sequence"/>
</dbReference>
<dbReference type="OrthoDB" id="9797252at2"/>
<sequence>MTEADEVELRARRANSFGPTAETYSAHRPDYPLDGIRWALQPMNGTPVVLDLGAGTGKLTGGLLACGATVTAVEPDPAMRAEFTRHYPQVSVLDGSAEAVPLPDSSVDAVVAGQAMHWFDLDHAFPEIARVLRPGGVLAGLWNDDDREVGWVRELADVAASSVSKKAGPNVEALPVHPMFHPFETAEFTHSMRTTAAGLTATIGTHSHTLVISPQERAQILDGITAFLLSRPETGAGEFLLPLRTTVIRAVMR</sequence>
<keyword evidence="6" id="KW-1185">Reference proteome</keyword>